<protein>
    <recommendedName>
        <fullName evidence="2">Mab-21-like nucleotidyltransferase domain-containing protein</fullName>
    </recommendedName>
</protein>
<proteinExistence type="inferred from homology"/>
<dbReference type="Pfam" id="PF03281">
    <property type="entry name" value="Mab-21"/>
    <property type="match status" value="1"/>
</dbReference>
<reference evidence="3" key="1">
    <citation type="submission" date="2015-12" db="EMBL/GenBank/DDBJ databases">
        <title>De novo transcriptome assembly of four potential Pierce s Disease insect vectors from Arizona vineyards.</title>
        <authorList>
            <person name="Tassone E.E."/>
        </authorList>
    </citation>
    <scope>NUCLEOTIDE SEQUENCE</scope>
</reference>
<dbReference type="EMBL" id="GEDC01004207">
    <property type="protein sequence ID" value="JAS33091.1"/>
    <property type="molecule type" value="Transcribed_RNA"/>
</dbReference>
<dbReference type="AlphaFoldDB" id="A0A1B6E586"/>
<comment type="similarity">
    <text evidence="1">Belongs to the mab-21 family.</text>
</comment>
<feature type="domain" description="Mab-21-like nucleotidyltransferase" evidence="2">
    <location>
        <begin position="64"/>
        <end position="236"/>
    </location>
</feature>
<sequence length="237" mass="27864">MANEKVLSKTLNDVYNQTIALDKKCTKDLVQEYLKVVSEVMDQLKQTNKLFQNIYSGIFFTGSYYDGLRVSEATEFDLDVILKLPVNVDKLKIITQKVYPGYVKINLADEIKWLRQHPRWTEIYREIDYWITPEGYLSEGKLNQWFESILNKSLEKRSQDGFQAKVKLSKSGPAITLKLLSLSPKIDIDLVPVFQFQHPLWPNLPVRQYNNEPKKTWFIVPKKKNDQSRIFWRLAFP</sequence>
<evidence type="ECO:0000259" key="2">
    <source>
        <dbReference type="Pfam" id="PF03281"/>
    </source>
</evidence>
<evidence type="ECO:0000313" key="3">
    <source>
        <dbReference type="EMBL" id="JAS33091.1"/>
    </source>
</evidence>
<dbReference type="Gene3D" id="3.30.460.90">
    <property type="match status" value="1"/>
</dbReference>
<feature type="non-terminal residue" evidence="3">
    <location>
        <position position="237"/>
    </location>
</feature>
<gene>
    <name evidence="3" type="ORF">g.37709</name>
</gene>
<organism evidence="3">
    <name type="scientific">Clastoptera arizonana</name>
    <name type="common">Arizona spittle bug</name>
    <dbReference type="NCBI Taxonomy" id="38151"/>
    <lineage>
        <taxon>Eukaryota</taxon>
        <taxon>Metazoa</taxon>
        <taxon>Ecdysozoa</taxon>
        <taxon>Arthropoda</taxon>
        <taxon>Hexapoda</taxon>
        <taxon>Insecta</taxon>
        <taxon>Pterygota</taxon>
        <taxon>Neoptera</taxon>
        <taxon>Paraneoptera</taxon>
        <taxon>Hemiptera</taxon>
        <taxon>Auchenorrhyncha</taxon>
        <taxon>Cercopoidea</taxon>
        <taxon>Clastopteridae</taxon>
        <taxon>Clastoptera</taxon>
    </lineage>
</organism>
<dbReference type="InterPro" id="IPR046903">
    <property type="entry name" value="Mab-21-like_nuc_Trfase"/>
</dbReference>
<name>A0A1B6E586_9HEMI</name>
<dbReference type="PANTHER" id="PTHR10656">
    <property type="entry name" value="CELL FATE DETERMINING PROTEIN MAB21-RELATED"/>
    <property type="match status" value="1"/>
</dbReference>
<accession>A0A1B6E586</accession>
<dbReference type="PANTHER" id="PTHR10656:SF42">
    <property type="entry name" value="CYCLIC GMP-AMP SYNTHASE-LIKE PROTEIN-RELATED"/>
    <property type="match status" value="1"/>
</dbReference>
<evidence type="ECO:0000256" key="1">
    <source>
        <dbReference type="ARBA" id="ARBA00008307"/>
    </source>
</evidence>